<dbReference type="EMBL" id="UOFJ01000510">
    <property type="protein sequence ID" value="VAW70290.1"/>
    <property type="molecule type" value="Genomic_DNA"/>
</dbReference>
<name>A0A3B0XZZ2_9ZZZZ</name>
<sequence>MNSENKITYSELIEALKKDNGKICSSCTKHDYSSWSNITKDLDCELEVIGGVEESEKAIKKNGYTEYHPDETNYWSKDAPVALEFYPYHESSIRRCNTCNALFLSYIEHSGHLPQKRLRWIRKKLLYLR</sequence>
<dbReference type="AlphaFoldDB" id="A0A3B0XZZ2"/>
<proteinExistence type="predicted"/>
<reference evidence="1" key="1">
    <citation type="submission" date="2018-06" db="EMBL/GenBank/DDBJ databases">
        <authorList>
            <person name="Zhirakovskaya E."/>
        </authorList>
    </citation>
    <scope>NUCLEOTIDE SEQUENCE</scope>
</reference>
<accession>A0A3B0XZZ2</accession>
<gene>
    <name evidence="1" type="ORF">MNBD_GAMMA10-3235</name>
</gene>
<protein>
    <submittedName>
        <fullName evidence="1">Uncharacterized protein</fullName>
    </submittedName>
</protein>
<organism evidence="1">
    <name type="scientific">hydrothermal vent metagenome</name>
    <dbReference type="NCBI Taxonomy" id="652676"/>
    <lineage>
        <taxon>unclassified sequences</taxon>
        <taxon>metagenomes</taxon>
        <taxon>ecological metagenomes</taxon>
    </lineage>
</organism>
<evidence type="ECO:0000313" key="1">
    <source>
        <dbReference type="EMBL" id="VAW70290.1"/>
    </source>
</evidence>